<sequence length="68" mass="7606">MCIKVKVFISYGFDTSVKLRKHIADISKEMIDTILKQLEGDGEITKVGEYRNSSVYALTPQAPETALN</sequence>
<proteinExistence type="predicted"/>
<organism evidence="1 2">
    <name type="scientific">Chromobacterium haemolyticum</name>
    <dbReference type="NCBI Taxonomy" id="394935"/>
    <lineage>
        <taxon>Bacteria</taxon>
        <taxon>Pseudomonadati</taxon>
        <taxon>Pseudomonadota</taxon>
        <taxon>Betaproteobacteria</taxon>
        <taxon>Neisseriales</taxon>
        <taxon>Chromobacteriaceae</taxon>
        <taxon>Chromobacterium</taxon>
    </lineage>
</organism>
<gene>
    <name evidence="1" type="ORF">B0T45_09235</name>
</gene>
<protein>
    <submittedName>
        <fullName evidence="1">Uncharacterized protein</fullName>
    </submittedName>
</protein>
<accession>A0A1W0D1W4</accession>
<name>A0A1W0D1W4_9NEIS</name>
<evidence type="ECO:0000313" key="1">
    <source>
        <dbReference type="EMBL" id="OQS41007.1"/>
    </source>
</evidence>
<dbReference type="AlphaFoldDB" id="A0A1W0D1W4"/>
<dbReference type="Proteomes" id="UP000192721">
    <property type="component" value="Unassembled WGS sequence"/>
</dbReference>
<comment type="caution">
    <text evidence="1">The sequence shown here is derived from an EMBL/GenBank/DDBJ whole genome shotgun (WGS) entry which is preliminary data.</text>
</comment>
<dbReference type="EMBL" id="MUKV01000009">
    <property type="protein sequence ID" value="OQS41007.1"/>
    <property type="molecule type" value="Genomic_DNA"/>
</dbReference>
<reference evidence="1 2" key="1">
    <citation type="submission" date="2017-02" db="EMBL/GenBank/DDBJ databases">
        <title>Chromobacterium haemolyticum H5244.</title>
        <authorList>
            <person name="Gulvik C.A."/>
        </authorList>
    </citation>
    <scope>NUCLEOTIDE SEQUENCE [LARGE SCALE GENOMIC DNA]</scope>
    <source>
        <strain evidence="1 2">H5244</strain>
    </source>
</reference>
<evidence type="ECO:0000313" key="2">
    <source>
        <dbReference type="Proteomes" id="UP000192721"/>
    </source>
</evidence>